<keyword evidence="1" id="KW-0812">Transmembrane</keyword>
<gene>
    <name evidence="3" type="ORF">COT49_01755</name>
</gene>
<dbReference type="InterPro" id="IPR047589">
    <property type="entry name" value="DUF11_rpt"/>
</dbReference>
<feature type="transmembrane region" description="Helical" evidence="1">
    <location>
        <begin position="477"/>
        <end position="496"/>
    </location>
</feature>
<comment type="caution">
    <text evidence="3">The sequence shown here is derived from an EMBL/GenBank/DDBJ whole genome shotgun (WGS) entry which is preliminary data.</text>
</comment>
<evidence type="ECO:0000256" key="1">
    <source>
        <dbReference type="SAM" id="Phobius"/>
    </source>
</evidence>
<feature type="domain" description="DUF11" evidence="2">
    <location>
        <begin position="355"/>
        <end position="454"/>
    </location>
</feature>
<evidence type="ECO:0000313" key="3">
    <source>
        <dbReference type="EMBL" id="PIS23134.1"/>
    </source>
</evidence>
<dbReference type="PANTHER" id="PTHR34819">
    <property type="entry name" value="LARGE CYSTEINE-RICH PERIPLASMIC PROTEIN OMCB"/>
    <property type="match status" value="1"/>
</dbReference>
<dbReference type="Proteomes" id="UP000230340">
    <property type="component" value="Unassembled WGS sequence"/>
</dbReference>
<dbReference type="InterPro" id="IPR001434">
    <property type="entry name" value="OmcB-like_DUF11"/>
</dbReference>
<proteinExistence type="predicted"/>
<accession>A0A2H0XDX4</accession>
<dbReference type="NCBIfam" id="TIGR01451">
    <property type="entry name" value="B_ant_repeat"/>
    <property type="match status" value="1"/>
</dbReference>
<protein>
    <recommendedName>
        <fullName evidence="2">DUF11 domain-containing protein</fullName>
    </recommendedName>
</protein>
<sequence>MKNLKSVISNFAKGILIGSAFIGVFSLFTNSTKAQSGGIDLNLDSLQLSRDNDNWVSSLSDLNLNQKVYFFTQFENKGPVTADNVILKLDLPDNTNNVTAKFSIESNSPRNGDSAKGAGEVTAVIKLKESNFRLFYNSDSAKAKGDFDGDGAITEIALGGDLLNGGKNIGSVVSGKNISVTFEGYVIVSGDPKLDTAFAIKSQNSDKVSFMLQLHNTVVGTEAKDVKFKLSTFPESFGKSAKITATGSSQNAGSSSKDVTVTFDKDSSRITYIPDSLKISWDQDGNGANDYNEKSLNDSNLFSSGVSLPDNKILFGCYDYIVYIYFDAKVEYQGTPEIWVDKFVSSKDSDYKDNLENKSFKAGEKIYFLVEFGNKGTADATGVVIKDELPSYVKFDSGEGDYDKNGNTVEYKVDTLKAGQKDEFRFTAKVKDDMVGGCYDNKAKIYANGQDQDKDEATFCLEKEGKVLGVTTLPETGGSPIGLVVAGIMSLLGFGLRRAR</sequence>
<evidence type="ECO:0000259" key="2">
    <source>
        <dbReference type="Pfam" id="PF01345"/>
    </source>
</evidence>
<evidence type="ECO:0000313" key="4">
    <source>
        <dbReference type="Proteomes" id="UP000230340"/>
    </source>
</evidence>
<dbReference type="AlphaFoldDB" id="A0A2H0XDX4"/>
<dbReference type="EMBL" id="PEYT01000012">
    <property type="protein sequence ID" value="PIS23134.1"/>
    <property type="molecule type" value="Genomic_DNA"/>
</dbReference>
<dbReference type="Pfam" id="PF01345">
    <property type="entry name" value="DUF11"/>
    <property type="match status" value="1"/>
</dbReference>
<keyword evidence="1" id="KW-0472">Membrane</keyword>
<dbReference type="InterPro" id="IPR051172">
    <property type="entry name" value="Chlamydia_OmcB"/>
</dbReference>
<organism evidence="3 4">
    <name type="scientific">candidate division WWE3 bacterium CG08_land_8_20_14_0_20_40_13</name>
    <dbReference type="NCBI Taxonomy" id="1975084"/>
    <lineage>
        <taxon>Bacteria</taxon>
        <taxon>Katanobacteria</taxon>
    </lineage>
</organism>
<name>A0A2H0XDX4_UNCKA</name>
<reference evidence="4" key="1">
    <citation type="submission" date="2017-09" db="EMBL/GenBank/DDBJ databases">
        <title>Depth-based differentiation of microbial function through sediment-hosted aquifers and enrichment of novel symbionts in the deep terrestrial subsurface.</title>
        <authorList>
            <person name="Probst A.J."/>
            <person name="Ladd B."/>
            <person name="Jarett J.K."/>
            <person name="Geller-Mcgrath D.E."/>
            <person name="Sieber C.M.K."/>
            <person name="Emerson J.B."/>
            <person name="Anantharaman K."/>
            <person name="Thomas B.C."/>
            <person name="Malmstrom R."/>
            <person name="Stieglmeier M."/>
            <person name="Klingl A."/>
            <person name="Woyke T."/>
            <person name="Ryan C.M."/>
            <person name="Banfield J.F."/>
        </authorList>
    </citation>
    <scope>NUCLEOTIDE SEQUENCE [LARGE SCALE GENOMIC DNA]</scope>
</reference>
<keyword evidence="1" id="KW-1133">Transmembrane helix</keyword>
<dbReference type="PANTHER" id="PTHR34819:SF3">
    <property type="entry name" value="CELL SURFACE PROTEIN"/>
    <property type="match status" value="1"/>
</dbReference>